<dbReference type="AlphaFoldDB" id="A0A8H6I2K3"/>
<comment type="caution">
    <text evidence="2">The sequence shown here is derived from an EMBL/GenBank/DDBJ whole genome shotgun (WGS) entry which is preliminary data.</text>
</comment>
<evidence type="ECO:0000256" key="1">
    <source>
        <dbReference type="SAM" id="SignalP"/>
    </source>
</evidence>
<accession>A0A8H6I2K3</accession>
<dbReference type="Proteomes" id="UP000521943">
    <property type="component" value="Unassembled WGS sequence"/>
</dbReference>
<feature type="chain" id="PRO_5034347301" evidence="1">
    <location>
        <begin position="17"/>
        <end position="116"/>
    </location>
</feature>
<sequence>MHHLSLFPFRLSITTALPTFRLLRPGRVLWEHTAVLLSSLLERFFEVRLMTLEGVEWLVSTSCQAFCCVKEERNGMEALGGRGPGIALRARNPWRIWSNESSLSNTRRRPRQENER</sequence>
<reference evidence="2 3" key="1">
    <citation type="submission" date="2020-07" db="EMBL/GenBank/DDBJ databases">
        <title>Comparative genomics of pyrophilous fungi reveals a link between fire events and developmental genes.</title>
        <authorList>
            <consortium name="DOE Joint Genome Institute"/>
            <person name="Steindorff A.S."/>
            <person name="Carver A."/>
            <person name="Calhoun S."/>
            <person name="Stillman K."/>
            <person name="Liu H."/>
            <person name="Lipzen A."/>
            <person name="Pangilinan J."/>
            <person name="Labutti K."/>
            <person name="Bruns T.D."/>
            <person name="Grigoriev I.V."/>
        </authorList>
    </citation>
    <scope>NUCLEOTIDE SEQUENCE [LARGE SCALE GENOMIC DNA]</scope>
    <source>
        <strain evidence="2 3">CBS 144469</strain>
    </source>
</reference>
<feature type="signal peptide" evidence="1">
    <location>
        <begin position="1"/>
        <end position="16"/>
    </location>
</feature>
<evidence type="ECO:0000313" key="3">
    <source>
        <dbReference type="Proteomes" id="UP000521943"/>
    </source>
</evidence>
<name>A0A8H6I2K3_9AGAR</name>
<keyword evidence="1" id="KW-0732">Signal</keyword>
<gene>
    <name evidence="2" type="ORF">DFP72DRAFT_275502</name>
</gene>
<evidence type="ECO:0000313" key="2">
    <source>
        <dbReference type="EMBL" id="KAF6756742.1"/>
    </source>
</evidence>
<organism evidence="2 3">
    <name type="scientific">Ephemerocybe angulata</name>
    <dbReference type="NCBI Taxonomy" id="980116"/>
    <lineage>
        <taxon>Eukaryota</taxon>
        <taxon>Fungi</taxon>
        <taxon>Dikarya</taxon>
        <taxon>Basidiomycota</taxon>
        <taxon>Agaricomycotina</taxon>
        <taxon>Agaricomycetes</taxon>
        <taxon>Agaricomycetidae</taxon>
        <taxon>Agaricales</taxon>
        <taxon>Agaricineae</taxon>
        <taxon>Psathyrellaceae</taxon>
        <taxon>Ephemerocybe</taxon>
    </lineage>
</organism>
<protein>
    <submittedName>
        <fullName evidence="2">Uncharacterized protein</fullName>
    </submittedName>
</protein>
<dbReference type="EMBL" id="JACGCI010000025">
    <property type="protein sequence ID" value="KAF6756742.1"/>
    <property type="molecule type" value="Genomic_DNA"/>
</dbReference>
<proteinExistence type="predicted"/>
<keyword evidence="3" id="KW-1185">Reference proteome</keyword>